<dbReference type="KEGG" id="syw:SYNW2053"/>
<dbReference type="PANTHER" id="PTHR10953:SF102">
    <property type="entry name" value="ADENYLYLTRANSFERASE AND SULFURTRANSFERASE MOCS3"/>
    <property type="match status" value="1"/>
</dbReference>
<reference evidence="5 6" key="1">
    <citation type="journal article" date="2003" name="Nature">
        <title>The genome of a motile marine Synechococcus.</title>
        <authorList>
            <person name="Palenik B."/>
            <person name="Brahamsha B."/>
            <person name="Larimer F."/>
            <person name="Land M."/>
            <person name="Hauser L."/>
            <person name="Chain P."/>
            <person name="Lamerdin J."/>
            <person name="Regala W."/>
            <person name="Allen E.A."/>
            <person name="McCarren J."/>
            <person name="Paulsen I."/>
            <person name="Dufresne A."/>
            <person name="Partensky F."/>
            <person name="Webb E."/>
            <person name="Waterbury J."/>
        </authorList>
    </citation>
    <scope>NUCLEOTIDE SEQUENCE [LARGE SCALE GENOMIC DNA]</scope>
    <source>
        <strain evidence="5 6">WH8102</strain>
    </source>
</reference>
<dbReference type="InterPro" id="IPR045886">
    <property type="entry name" value="ThiF/MoeB/HesA"/>
</dbReference>
<name>Q7U4L4_PARMW</name>
<dbReference type="Pfam" id="PF00581">
    <property type="entry name" value="Rhodanese"/>
    <property type="match status" value="1"/>
</dbReference>
<accession>Q7U4L4</accession>
<evidence type="ECO:0000256" key="1">
    <source>
        <dbReference type="ARBA" id="ARBA00022679"/>
    </source>
</evidence>
<dbReference type="PROSITE" id="PS50206">
    <property type="entry name" value="RHODANESE_3"/>
    <property type="match status" value="1"/>
</dbReference>
<proteinExistence type="predicted"/>
<dbReference type="CDD" id="cd00757">
    <property type="entry name" value="ThiF_MoeB_HesA_family"/>
    <property type="match status" value="1"/>
</dbReference>
<dbReference type="Proteomes" id="UP000001422">
    <property type="component" value="Chromosome"/>
</dbReference>
<dbReference type="RefSeq" id="WP_011128911.1">
    <property type="nucleotide sequence ID" value="NC_005070.1"/>
</dbReference>
<dbReference type="Gene3D" id="3.40.250.10">
    <property type="entry name" value="Rhodanese-like domain"/>
    <property type="match status" value="1"/>
</dbReference>
<dbReference type="GO" id="GO:0004792">
    <property type="term" value="F:thiosulfate-cyanide sulfurtransferase activity"/>
    <property type="evidence" value="ECO:0007669"/>
    <property type="project" value="TreeGrafter"/>
</dbReference>
<dbReference type="GO" id="GO:0005524">
    <property type="term" value="F:ATP binding"/>
    <property type="evidence" value="ECO:0007669"/>
    <property type="project" value="UniProtKB-KW"/>
</dbReference>
<dbReference type="InterPro" id="IPR000594">
    <property type="entry name" value="ThiF_NAD_FAD-bd"/>
</dbReference>
<dbReference type="PANTHER" id="PTHR10953">
    <property type="entry name" value="UBIQUITIN-ACTIVATING ENZYME E1"/>
    <property type="match status" value="1"/>
</dbReference>
<protein>
    <submittedName>
        <fullName evidence="5">Molybdopterin biosynthesis protein</fullName>
    </submittedName>
</protein>
<keyword evidence="1" id="KW-0808">Transferase</keyword>
<dbReference type="STRING" id="84588.SYNW2053"/>
<evidence type="ECO:0000313" key="6">
    <source>
        <dbReference type="Proteomes" id="UP000001422"/>
    </source>
</evidence>
<evidence type="ECO:0000259" key="4">
    <source>
        <dbReference type="PROSITE" id="PS50206"/>
    </source>
</evidence>
<dbReference type="FunFam" id="3.40.50.720:FF:000033">
    <property type="entry name" value="Adenylyltransferase and sulfurtransferase MOCS3"/>
    <property type="match status" value="1"/>
</dbReference>
<dbReference type="SUPFAM" id="SSF69572">
    <property type="entry name" value="Activating enzymes of the ubiquitin-like proteins"/>
    <property type="match status" value="1"/>
</dbReference>
<dbReference type="GO" id="GO:0005829">
    <property type="term" value="C:cytosol"/>
    <property type="evidence" value="ECO:0007669"/>
    <property type="project" value="TreeGrafter"/>
</dbReference>
<dbReference type="Gene3D" id="3.40.50.720">
    <property type="entry name" value="NAD(P)-binding Rossmann-like Domain"/>
    <property type="match status" value="1"/>
</dbReference>
<dbReference type="NCBIfam" id="NF004281">
    <property type="entry name" value="PRK05690.1"/>
    <property type="match status" value="1"/>
</dbReference>
<dbReference type="EMBL" id="BX569694">
    <property type="protein sequence ID" value="CAE08568.1"/>
    <property type="molecule type" value="Genomic_DNA"/>
</dbReference>
<dbReference type="InterPro" id="IPR001763">
    <property type="entry name" value="Rhodanese-like_dom"/>
</dbReference>
<dbReference type="eggNOG" id="COG0607">
    <property type="taxonomic scope" value="Bacteria"/>
</dbReference>
<evidence type="ECO:0000313" key="5">
    <source>
        <dbReference type="EMBL" id="CAE08568.1"/>
    </source>
</evidence>
<keyword evidence="6" id="KW-1185">Reference proteome</keyword>
<dbReference type="GO" id="GO:0016779">
    <property type="term" value="F:nucleotidyltransferase activity"/>
    <property type="evidence" value="ECO:0007669"/>
    <property type="project" value="TreeGrafter"/>
</dbReference>
<evidence type="ECO:0000256" key="2">
    <source>
        <dbReference type="ARBA" id="ARBA00022741"/>
    </source>
</evidence>
<feature type="domain" description="Rhodanese" evidence="4">
    <location>
        <begin position="283"/>
        <end position="375"/>
    </location>
</feature>
<dbReference type="GO" id="GO:0008146">
    <property type="term" value="F:sulfotransferase activity"/>
    <property type="evidence" value="ECO:0007669"/>
    <property type="project" value="TreeGrafter"/>
</dbReference>
<evidence type="ECO:0000256" key="3">
    <source>
        <dbReference type="ARBA" id="ARBA00022840"/>
    </source>
</evidence>
<organism evidence="5 6">
    <name type="scientific">Parasynechococcus marenigrum (strain WH8102)</name>
    <dbReference type="NCBI Taxonomy" id="84588"/>
    <lineage>
        <taxon>Bacteria</taxon>
        <taxon>Bacillati</taxon>
        <taxon>Cyanobacteriota</taxon>
        <taxon>Cyanophyceae</taxon>
        <taxon>Synechococcales</taxon>
        <taxon>Prochlorococcaceae</taxon>
        <taxon>Parasynechococcus</taxon>
        <taxon>Parasynechococcus marenigrum</taxon>
    </lineage>
</organism>
<dbReference type="SMART" id="SM00450">
    <property type="entry name" value="RHOD"/>
    <property type="match status" value="1"/>
</dbReference>
<dbReference type="Pfam" id="PF00899">
    <property type="entry name" value="ThiF"/>
    <property type="match status" value="1"/>
</dbReference>
<keyword evidence="3" id="KW-0067">ATP-binding</keyword>
<dbReference type="AlphaFoldDB" id="Q7U4L4"/>
<dbReference type="HOGENOM" id="CLU_013325_1_0_3"/>
<dbReference type="GO" id="GO:0008641">
    <property type="term" value="F:ubiquitin-like modifier activating enzyme activity"/>
    <property type="evidence" value="ECO:0007669"/>
    <property type="project" value="InterPro"/>
</dbReference>
<sequence>MSIEELSGEERSRYARHLMLPEVGMAGQERLKAASVLCVGAGGLGSPLLLYLAAAGVGRIGIVDGDVVELSNLQRQVIHGMDWLGQSKGRSAAHRLQELNPHCQVELHEQMLDRENALELIARYDLVCDGSDNFPTRYLVNDACVLQGKPLIYGSVQRFDGQASVFNHTPESPNYRDLLPEPPPVEQVPSCAEAGVMGVMPGLIGLIQATEAIKLITGIGRSLDGRLLVVDALTMRFRELTLRRDPDRPAIDGLIDYQQFCRPTASPMDSISVIELKSLLDGSADDLVLLDVRNPAEAEVAVIPGAVLIPLATIKSGEAIERIRGLAESGRLYVHCKLGGRSAQAVELLAQQGIPATNVDGGIDAWSVQVDQAVPRY</sequence>
<dbReference type="InterPro" id="IPR036873">
    <property type="entry name" value="Rhodanese-like_dom_sf"/>
</dbReference>
<dbReference type="eggNOG" id="COG0476">
    <property type="taxonomic scope" value="Bacteria"/>
</dbReference>
<gene>
    <name evidence="5" type="primary">moeB</name>
    <name evidence="5" type="ordered locus">SYNW2053</name>
</gene>
<dbReference type="InterPro" id="IPR035985">
    <property type="entry name" value="Ubiquitin-activating_enz"/>
</dbReference>
<keyword evidence="2" id="KW-0547">Nucleotide-binding</keyword>
<dbReference type="CDD" id="cd00158">
    <property type="entry name" value="RHOD"/>
    <property type="match status" value="1"/>
</dbReference>